<accession>A0A658ZLW5</accession>
<name>A0A658ZLW5_KLEPN</name>
<evidence type="ECO:0000256" key="2">
    <source>
        <dbReference type="ARBA" id="ARBA00022656"/>
    </source>
</evidence>
<dbReference type="GO" id="GO:0090729">
    <property type="term" value="F:toxin activity"/>
    <property type="evidence" value="ECO:0007669"/>
    <property type="project" value="UniProtKB-KW"/>
</dbReference>
<proteinExistence type="predicted"/>
<dbReference type="InterPro" id="IPR006914">
    <property type="entry name" value="VENN_dom"/>
</dbReference>
<comment type="caution">
    <text evidence="6">The sequence shown here is derived from an EMBL/GenBank/DDBJ whole genome shotgun (WGS) entry which is preliminary data.</text>
</comment>
<dbReference type="EMBL" id="UKGE01000003">
    <property type="protein sequence ID" value="SXN29986.1"/>
    <property type="molecule type" value="Genomic_DNA"/>
</dbReference>
<keyword evidence="2" id="KW-0800">Toxin</keyword>
<keyword evidence="3" id="KW-1266">Target cell cytoplasm</keyword>
<comment type="subcellular location">
    <subcellularLocation>
        <location evidence="1">Target cell</location>
        <location evidence="1">Target cell cytoplasm</location>
    </subcellularLocation>
</comment>
<dbReference type="Proteomes" id="UP000258253">
    <property type="component" value="Unassembled WGS sequence"/>
</dbReference>
<reference evidence="8 9" key="1">
    <citation type="submission" date="2018-08" db="EMBL/GenBank/DDBJ databases">
        <authorList>
            <consortium name="Pathogen Informatics"/>
        </authorList>
    </citation>
    <scope>NUCLEOTIDE SEQUENCE [LARGE SCALE GENOMIC DNA]</scope>
    <source>
        <strain evidence="6 9">EuSCAPE_AT029</strain>
        <strain evidence="7 8">EuSCAPE_HU047</strain>
    </source>
</reference>
<feature type="domain" description="VENN motif-containing" evidence="5">
    <location>
        <begin position="290"/>
        <end position="339"/>
    </location>
</feature>
<organism evidence="6 9">
    <name type="scientific">Klebsiella pneumoniae</name>
    <dbReference type="NCBI Taxonomy" id="573"/>
    <lineage>
        <taxon>Bacteria</taxon>
        <taxon>Pseudomonadati</taxon>
        <taxon>Pseudomonadota</taxon>
        <taxon>Gammaproteobacteria</taxon>
        <taxon>Enterobacterales</taxon>
        <taxon>Enterobacteriaceae</taxon>
        <taxon>Klebsiella/Raoultella group</taxon>
        <taxon>Klebsiella</taxon>
        <taxon>Klebsiella pneumoniae complex</taxon>
    </lineage>
</organism>
<dbReference type="EMBL" id="ULCI01000003">
    <property type="protein sequence ID" value="SYR32080.1"/>
    <property type="molecule type" value="Genomic_DNA"/>
</dbReference>
<evidence type="ECO:0000256" key="3">
    <source>
        <dbReference type="ARBA" id="ARBA00022913"/>
    </source>
</evidence>
<gene>
    <name evidence="6" type="ORF">SAMEA3499901_00982</name>
    <name evidence="7" type="ORF">SAMEA3538828_01021</name>
</gene>
<evidence type="ECO:0000313" key="6">
    <source>
        <dbReference type="EMBL" id="SXN29986.1"/>
    </source>
</evidence>
<protein>
    <submittedName>
        <fullName evidence="6">Filamentous hemagglutinin family outer membrane protein</fullName>
    </submittedName>
</protein>
<evidence type="ECO:0000259" key="5">
    <source>
        <dbReference type="Pfam" id="PF04829"/>
    </source>
</evidence>
<evidence type="ECO:0000313" key="8">
    <source>
        <dbReference type="Proteomes" id="UP000258253"/>
    </source>
</evidence>
<dbReference type="Proteomes" id="UP000259975">
    <property type="component" value="Unassembled WGS sequence"/>
</dbReference>
<dbReference type="AlphaFoldDB" id="A0A658ZLW5"/>
<evidence type="ECO:0000256" key="1">
    <source>
        <dbReference type="ARBA" id="ARBA00004219"/>
    </source>
</evidence>
<evidence type="ECO:0000256" key="4">
    <source>
        <dbReference type="ARBA" id="ARBA00023026"/>
    </source>
</evidence>
<evidence type="ECO:0000313" key="7">
    <source>
        <dbReference type="EMBL" id="SYR32080.1"/>
    </source>
</evidence>
<dbReference type="KEGG" id="kpx:PMK1_02236"/>
<sequence length="547" mass="55052">MLASTAAAELNRLDTGTLGFRDIKNYAEYSVEQQSAGVSTSGSVAGQFLGNAASGLLMGANGSGSDSSLTRAAVSEGSIVIRDGASQQQDVTGLSRDAAHANQTLSPIFDKEKEQNRLATAQKIGEIGRQVSDVLVTQGKLNAQAAQSDPAARAAARAKLVAGGNGSPSEEQISAQVSRTATADYDTGGKYQKVAQAVTAAMQGLAGGNLAQAASGAVSPYVAEIIHSQTTDSATGKVNVEANAMAHAVWGAIAAASGNNSALAGAAGAVSGELLGRWIATEYYPDVKTEELSDEQKSTISALSTLAAGLMGGLSGGSSADAVAGAQAGKNAVENNLLGGSEWLQTEKAREHGADVLSCNDAPDGEACKRGEAVNKAYAGALASAGLIYLPGGMQVTAGIGGSANAGIQYALTGEIKPTEVLIASYIGAATANTGLLGTIGWNAAGGAMSNYLKGDDPLNGAGWGAAGSALGYGMGKYLIEMPLNKVLNPTWKNYEWVDVGMGISKPLQFDARPSTWGAISGSAASEATSQGGPKVEDAITKKGLIK</sequence>
<keyword evidence="4" id="KW-0843">Virulence</keyword>
<dbReference type="Pfam" id="PF04829">
    <property type="entry name" value="PT-VENN"/>
    <property type="match status" value="1"/>
</dbReference>
<evidence type="ECO:0000313" key="9">
    <source>
        <dbReference type="Proteomes" id="UP000259975"/>
    </source>
</evidence>